<organism evidence="1 2">
    <name type="scientific">Flavobacterium cheonanense</name>
    <dbReference type="NCBI Taxonomy" id="706183"/>
    <lineage>
        <taxon>Bacteria</taxon>
        <taxon>Pseudomonadati</taxon>
        <taxon>Bacteroidota</taxon>
        <taxon>Flavobacteriia</taxon>
        <taxon>Flavobacteriales</taxon>
        <taxon>Flavobacteriaceae</taxon>
        <taxon>Flavobacterium</taxon>
    </lineage>
</organism>
<comment type="caution">
    <text evidence="1">The sequence shown here is derived from an EMBL/GenBank/DDBJ whole genome shotgun (WGS) entry which is preliminary data.</text>
</comment>
<keyword evidence="2" id="KW-1185">Reference proteome</keyword>
<reference evidence="2" key="1">
    <citation type="journal article" date="2019" name="Int. J. Syst. Evol. Microbiol.">
        <title>The Global Catalogue of Microorganisms (GCM) 10K type strain sequencing project: providing services to taxonomists for standard genome sequencing and annotation.</title>
        <authorList>
            <consortium name="The Broad Institute Genomics Platform"/>
            <consortium name="The Broad Institute Genome Sequencing Center for Infectious Disease"/>
            <person name="Wu L."/>
            <person name="Ma J."/>
        </authorList>
    </citation>
    <scope>NUCLEOTIDE SEQUENCE [LARGE SCALE GENOMIC DNA]</scope>
    <source>
        <strain evidence="2">JCM 17069</strain>
    </source>
</reference>
<proteinExistence type="predicted"/>
<evidence type="ECO:0000313" key="1">
    <source>
        <dbReference type="EMBL" id="GAA4070036.1"/>
    </source>
</evidence>
<sequence>MNVNLNILNQKLELIQWLSTIEDSSIIEKIIDLRKKESKDWWNSISEREKESIELGLKDAESGKLNPHSKARELYEKWL</sequence>
<name>A0ABP7VMK9_9FLAO</name>
<dbReference type="RefSeq" id="WP_344816030.1">
    <property type="nucleotide sequence ID" value="NZ_BAABCT010000003.1"/>
</dbReference>
<protein>
    <recommendedName>
        <fullName evidence="3">Addiction module protein</fullName>
    </recommendedName>
</protein>
<accession>A0ABP7VMK9</accession>
<dbReference type="Proteomes" id="UP001500367">
    <property type="component" value="Unassembled WGS sequence"/>
</dbReference>
<evidence type="ECO:0000313" key="2">
    <source>
        <dbReference type="Proteomes" id="UP001500367"/>
    </source>
</evidence>
<gene>
    <name evidence="1" type="ORF">GCM10022389_14010</name>
</gene>
<evidence type="ECO:0008006" key="3">
    <source>
        <dbReference type="Google" id="ProtNLM"/>
    </source>
</evidence>
<dbReference type="EMBL" id="BAABCT010000003">
    <property type="protein sequence ID" value="GAA4070036.1"/>
    <property type="molecule type" value="Genomic_DNA"/>
</dbReference>